<evidence type="ECO:0008006" key="5">
    <source>
        <dbReference type="Google" id="ProtNLM"/>
    </source>
</evidence>
<protein>
    <recommendedName>
        <fullName evidence="5">DUF4175 domain-containing protein</fullName>
    </recommendedName>
</protein>
<feature type="transmembrane region" description="Helical" evidence="2">
    <location>
        <begin position="147"/>
        <end position="167"/>
    </location>
</feature>
<dbReference type="EMBL" id="PUHY01000005">
    <property type="protein sequence ID" value="PQO37617.1"/>
    <property type="molecule type" value="Genomic_DNA"/>
</dbReference>
<feature type="region of interest" description="Disordered" evidence="1">
    <location>
        <begin position="981"/>
        <end position="1016"/>
    </location>
</feature>
<comment type="caution">
    <text evidence="3">The sequence shown here is derived from an EMBL/GenBank/DDBJ whole genome shotgun (WGS) entry which is preliminary data.</text>
</comment>
<feature type="compositionally biased region" description="Polar residues" evidence="1">
    <location>
        <begin position="856"/>
        <end position="871"/>
    </location>
</feature>
<evidence type="ECO:0000256" key="1">
    <source>
        <dbReference type="SAM" id="MobiDB-lite"/>
    </source>
</evidence>
<feature type="region of interest" description="Disordered" evidence="1">
    <location>
        <begin position="916"/>
        <end position="942"/>
    </location>
</feature>
<feature type="compositionally biased region" description="Polar residues" evidence="1">
    <location>
        <begin position="838"/>
        <end position="849"/>
    </location>
</feature>
<dbReference type="Proteomes" id="UP000238322">
    <property type="component" value="Unassembled WGS sequence"/>
</dbReference>
<evidence type="ECO:0000313" key="3">
    <source>
        <dbReference type="EMBL" id="PQO37617.1"/>
    </source>
</evidence>
<evidence type="ECO:0000313" key="4">
    <source>
        <dbReference type="Proteomes" id="UP000238322"/>
    </source>
</evidence>
<feature type="compositionally biased region" description="Basic and acidic residues" evidence="1">
    <location>
        <begin position="932"/>
        <end position="942"/>
    </location>
</feature>
<name>A0A2S8FZJ5_9BACT</name>
<dbReference type="OrthoDB" id="220911at2"/>
<keyword evidence="2" id="KW-0472">Membrane</keyword>
<keyword evidence="2" id="KW-0812">Transmembrane</keyword>
<feature type="compositionally biased region" description="Low complexity" evidence="1">
    <location>
        <begin position="703"/>
        <end position="719"/>
    </location>
</feature>
<feature type="region of interest" description="Disordered" evidence="1">
    <location>
        <begin position="1031"/>
        <end position="1050"/>
    </location>
</feature>
<reference evidence="3 4" key="1">
    <citation type="submission" date="2018-02" db="EMBL/GenBank/DDBJ databases">
        <title>Comparative genomes isolates from brazilian mangrove.</title>
        <authorList>
            <person name="Araujo J.E."/>
            <person name="Taketani R.G."/>
            <person name="Silva M.C.P."/>
            <person name="Loureco M.V."/>
            <person name="Andreote F.D."/>
        </authorList>
    </citation>
    <scope>NUCLEOTIDE SEQUENCE [LARGE SCALE GENOMIC DNA]</scope>
    <source>
        <strain evidence="3 4">Hex-1 MGV</strain>
    </source>
</reference>
<dbReference type="AlphaFoldDB" id="A0A2S8FZJ5"/>
<evidence type="ECO:0000256" key="2">
    <source>
        <dbReference type="SAM" id="Phobius"/>
    </source>
</evidence>
<feature type="transmembrane region" description="Helical" evidence="2">
    <location>
        <begin position="61"/>
        <end position="78"/>
    </location>
</feature>
<feature type="region of interest" description="Disordered" evidence="1">
    <location>
        <begin position="838"/>
        <end position="874"/>
    </location>
</feature>
<feature type="region of interest" description="Disordered" evidence="1">
    <location>
        <begin position="696"/>
        <end position="731"/>
    </location>
</feature>
<accession>A0A2S8FZJ5</accession>
<dbReference type="RefSeq" id="WP_105328866.1">
    <property type="nucleotide sequence ID" value="NZ_PUHY01000005.1"/>
</dbReference>
<proteinExistence type="predicted"/>
<gene>
    <name evidence="3" type="ORF">C5Y83_06640</name>
</gene>
<sequence length="1120" mass="124655">MNAPAVLMKLSQRFHTLRRRHMSVRLGIVLLVTVAVLLATWMVLGGCDYLWELSLQTRQIVGGVALAMVLLGFVWQTYRVLRETRKRTFATLLETSFEEFGQRIRTVLDTVEGRVDGPSVMLAALGHQTLGRWETSTPDRILPIRKLLLSLALCIMMAVAASFLYVAGDQWHTAMLRAAGKDVPYTTFQVIPGNDSILEGLPLEVALRLKGRIDRDVALRYRTLPFEAAGESSAESGDQPWTELELSPTEDDPALFSVHVGSASRPTEYQFVTSVGATDVFQIEVRPRIEAVRVTTTVQPPAYTQLESRTFAASDATVLEQSQVDVVIETNHPLQITKLLINSEETPSIDATSVSGDRRQWTFTLPSSKTLTWQFSGSGSDETPMKPVSGRLRVRADQPPTLVWREPTQELRVSTLAEVPMHLLVSDDYGIREAGILFQLGGEEEYEFAFWSSESEEAGSPPTTRQRLEEILPLETLGLTERDYISYYAYAIDNRQPNPMRIESDVRYIDIRPLRQFYSEIELDPAAQNGGGSLIVQLDEIIRRQRFMINRTRRLTKATGQELASELRTIDRLVENQSELAGLTRFLVEFLVSRGNDDVEALNQAEATMLQASDSLAAANFDLALVQQEDALRSLAEARRTVELLIMKNRSRSQQAAMQQFARQLRQKLRRDRPTTEREIADTLEKIAQQQAQLATRAKQLNQPTQQAGGGTADATEATKSTSTDAEPTREEQLESLYADQIDLLERVKAIEQELSERLNSSKLFSDRMKEAQSGMNSLATQARDAELDSYPGEAEQASQQLAEIGVQLKALSADEAVNRIASIRDLTTSLANLENGLSDQLQPTPQQRNSEDGESQNGSQPSDEVSSRARQLQRRVETIEDVLNAPAELGDAETGEVNDQLQRFAEENEFSQLLTDSQKASGDLLDEEVTADEREPRSKEAYDRAVQYAEVAIQLDQLFRQMVEPRLARLRQLEQNASSLAQQMGKGKGGGQQNEDAQQESELTPEAKAGVAQLQRQLQDEGLQELAEMLQQQGSSGEGDAPGGGMMASQFDPARAQHARGRVLLVIQEIQARIQEMILQDIVPDRDISVPPEYQQAVDNYLRVLAGEASAVESEGGQP</sequence>
<feature type="compositionally biased region" description="Gly residues" evidence="1">
    <location>
        <begin position="1037"/>
        <end position="1047"/>
    </location>
</feature>
<keyword evidence="2" id="KW-1133">Transmembrane helix</keyword>
<organism evidence="3 4">
    <name type="scientific">Blastopirellula marina</name>
    <dbReference type="NCBI Taxonomy" id="124"/>
    <lineage>
        <taxon>Bacteria</taxon>
        <taxon>Pseudomonadati</taxon>
        <taxon>Planctomycetota</taxon>
        <taxon>Planctomycetia</taxon>
        <taxon>Pirellulales</taxon>
        <taxon>Pirellulaceae</taxon>
        <taxon>Blastopirellula</taxon>
    </lineage>
</organism>